<dbReference type="InterPro" id="IPR036877">
    <property type="entry name" value="SUI1_dom_sf"/>
</dbReference>
<evidence type="ECO:0000313" key="5">
    <source>
        <dbReference type="Proteomes" id="UP000011087"/>
    </source>
</evidence>
<dbReference type="Pfam" id="PF25304">
    <property type="entry name" value="WHD_eIF2D"/>
    <property type="match status" value="1"/>
</dbReference>
<proteinExistence type="predicted"/>
<name>L1K255_GUITC</name>
<dbReference type="InterPro" id="IPR058886">
    <property type="entry name" value="SWIB_eIF2D"/>
</dbReference>
<dbReference type="RefSeq" id="XP_005841886.1">
    <property type="nucleotide sequence ID" value="XM_005841829.1"/>
</dbReference>
<reference evidence="5" key="2">
    <citation type="submission" date="2012-11" db="EMBL/GenBank/DDBJ databases">
        <authorList>
            <person name="Kuo A."/>
            <person name="Curtis B.A."/>
            <person name="Tanifuji G."/>
            <person name="Burki F."/>
            <person name="Gruber A."/>
            <person name="Irimia M."/>
            <person name="Maruyama S."/>
            <person name="Arias M.C."/>
            <person name="Ball S.G."/>
            <person name="Gile G.H."/>
            <person name="Hirakawa Y."/>
            <person name="Hopkins J.F."/>
            <person name="Rensing S.A."/>
            <person name="Schmutz J."/>
            <person name="Symeonidi A."/>
            <person name="Elias M."/>
            <person name="Eveleigh R.J."/>
            <person name="Herman E.K."/>
            <person name="Klute M.J."/>
            <person name="Nakayama T."/>
            <person name="Obornik M."/>
            <person name="Reyes-Prieto A."/>
            <person name="Armbrust E.V."/>
            <person name="Aves S.J."/>
            <person name="Beiko R.G."/>
            <person name="Coutinho P."/>
            <person name="Dacks J.B."/>
            <person name="Durnford D.G."/>
            <person name="Fast N.M."/>
            <person name="Green B.R."/>
            <person name="Grisdale C."/>
            <person name="Hempe F."/>
            <person name="Henrissat B."/>
            <person name="Hoppner M.P."/>
            <person name="Ishida K.-I."/>
            <person name="Kim E."/>
            <person name="Koreny L."/>
            <person name="Kroth P.G."/>
            <person name="Liu Y."/>
            <person name="Malik S.-B."/>
            <person name="Maier U.G."/>
            <person name="McRose D."/>
            <person name="Mock T."/>
            <person name="Neilson J.A."/>
            <person name="Onodera N.T."/>
            <person name="Poole A.M."/>
            <person name="Pritham E.J."/>
            <person name="Richards T.A."/>
            <person name="Rocap G."/>
            <person name="Roy S.W."/>
            <person name="Sarai C."/>
            <person name="Schaack S."/>
            <person name="Shirato S."/>
            <person name="Slamovits C.H."/>
            <person name="Spencer D.F."/>
            <person name="Suzuki S."/>
            <person name="Worden A.Z."/>
            <person name="Zauner S."/>
            <person name="Barry K."/>
            <person name="Bell C."/>
            <person name="Bharti A.K."/>
            <person name="Crow J.A."/>
            <person name="Grimwood J."/>
            <person name="Kramer R."/>
            <person name="Lindquist E."/>
            <person name="Lucas S."/>
            <person name="Salamov A."/>
            <person name="McFadden G.I."/>
            <person name="Lane C.E."/>
            <person name="Keeling P.J."/>
            <person name="Gray M.W."/>
            <person name="Grigoriev I.V."/>
            <person name="Archibald J.M."/>
        </authorList>
    </citation>
    <scope>NUCLEOTIDE SEQUENCE</scope>
    <source>
        <strain evidence="5">CCMP2712</strain>
    </source>
</reference>
<dbReference type="Gene3D" id="3.30.780.10">
    <property type="entry name" value="SUI1-like domain"/>
    <property type="match status" value="1"/>
</dbReference>
<dbReference type="OMA" id="KWIESAD"/>
<evidence type="ECO:0000313" key="4">
    <source>
        <dbReference type="EnsemblProtists" id="EKX54906"/>
    </source>
</evidence>
<feature type="region of interest" description="Disordered" evidence="1">
    <location>
        <begin position="250"/>
        <end position="271"/>
    </location>
</feature>
<feature type="compositionally biased region" description="Basic and acidic residues" evidence="1">
    <location>
        <begin position="252"/>
        <end position="262"/>
    </location>
</feature>
<dbReference type="HOGENOM" id="CLU_012487_2_1_1"/>
<dbReference type="STRING" id="905079.L1K255"/>
<evidence type="ECO:0000256" key="1">
    <source>
        <dbReference type="SAM" id="MobiDB-lite"/>
    </source>
</evidence>
<dbReference type="OrthoDB" id="199771at2759"/>
<accession>L1K255</accession>
<dbReference type="EMBL" id="JH992966">
    <property type="protein sequence ID" value="EKX54906.1"/>
    <property type="molecule type" value="Genomic_DNA"/>
</dbReference>
<evidence type="ECO:0000313" key="3">
    <source>
        <dbReference type="EMBL" id="EKX54906.1"/>
    </source>
</evidence>
<keyword evidence="5" id="KW-1185">Reference proteome</keyword>
<dbReference type="GeneID" id="17311408"/>
<dbReference type="KEGG" id="gtt:GUITHDRAFT_99557"/>
<dbReference type="Gene3D" id="3.10.400.20">
    <property type="match status" value="1"/>
</dbReference>
<dbReference type="InterPro" id="IPR057429">
    <property type="entry name" value="WH_eIF2D"/>
</dbReference>
<dbReference type="SUPFAM" id="SSF47592">
    <property type="entry name" value="SWIB/MDM2 domain"/>
    <property type="match status" value="1"/>
</dbReference>
<dbReference type="GO" id="GO:0003743">
    <property type="term" value="F:translation initiation factor activity"/>
    <property type="evidence" value="ECO:0007669"/>
    <property type="project" value="InterPro"/>
</dbReference>
<dbReference type="InterPro" id="IPR036885">
    <property type="entry name" value="SWIB_MDM2_dom_sf"/>
</dbReference>
<dbReference type="eggNOG" id="KOG2522">
    <property type="taxonomic scope" value="Eukaryota"/>
</dbReference>
<dbReference type="InterPro" id="IPR039757">
    <property type="entry name" value="EIF2D"/>
</dbReference>
<dbReference type="Pfam" id="PF01253">
    <property type="entry name" value="SUI1"/>
    <property type="match status" value="1"/>
</dbReference>
<dbReference type="PANTHER" id="PTHR12217:SF4">
    <property type="entry name" value="EUKARYOTIC TRANSLATION INITIATION FACTOR 2D"/>
    <property type="match status" value="1"/>
</dbReference>
<protein>
    <recommendedName>
        <fullName evidence="2">SUI1 domain-containing protein</fullName>
    </recommendedName>
</protein>
<sequence length="468" mass="52189">MLPGVRGISQESLPKGTIAAVKVQGNDKPMAVGVVLFDPATCDSREGKVLQVLQVYGDTLWQESGTKRPNEGFKEDQVLPTVSLSSMSAALPANRSDQAEPNPATRAPDEDESSADGQGAAREQHSEEDEEDDVDSEEGSGIQVSPEEMNDLLEFCLFQALKTKVKDKMLPIESGAFYLQYMRPVRPCNAFLDIKRSSFKKLSAFLAHYSQLGVIRVNDKKGTLKLAEVKRNHPKYLDFAPLPHAETYEGAMEQRQKEEEASNGKQPPRPITLEELHRPHRSMYGSLFNEDKQAYYSILECRKALDDYVEKEGLLDPLTPSMVILDPILCDALYAGGRLKNPQIHPAKYEKQPNGKMLAKAPGIYIKTDNRRGHNVTLLRGLELLGLNPEEFASEMREMFAASSSITLLSESDGRKQHEIMFQGYWEKTLASFLQEKYQLPSALIEVKTKGKNAGEKAQKTAKNIIKS</sequence>
<organism evidence="3">
    <name type="scientific">Guillardia theta (strain CCMP2712)</name>
    <name type="common">Cryptophyte</name>
    <dbReference type="NCBI Taxonomy" id="905079"/>
    <lineage>
        <taxon>Eukaryota</taxon>
        <taxon>Cryptophyceae</taxon>
        <taxon>Pyrenomonadales</taxon>
        <taxon>Geminigeraceae</taxon>
        <taxon>Guillardia</taxon>
    </lineage>
</organism>
<feature type="domain" description="SUI1" evidence="2">
    <location>
        <begin position="364"/>
        <end position="438"/>
    </location>
</feature>
<dbReference type="InterPro" id="IPR001950">
    <property type="entry name" value="SUI1"/>
</dbReference>
<dbReference type="PANTHER" id="PTHR12217">
    <property type="entry name" value="EUKARYOTIC TRANSLATION INITIATION FACTOR 2D"/>
    <property type="match status" value="1"/>
</dbReference>
<reference evidence="3 5" key="1">
    <citation type="journal article" date="2012" name="Nature">
        <title>Algal genomes reveal evolutionary mosaicism and the fate of nucleomorphs.</title>
        <authorList>
            <consortium name="DOE Joint Genome Institute"/>
            <person name="Curtis B.A."/>
            <person name="Tanifuji G."/>
            <person name="Burki F."/>
            <person name="Gruber A."/>
            <person name="Irimia M."/>
            <person name="Maruyama S."/>
            <person name="Arias M.C."/>
            <person name="Ball S.G."/>
            <person name="Gile G.H."/>
            <person name="Hirakawa Y."/>
            <person name="Hopkins J.F."/>
            <person name="Kuo A."/>
            <person name="Rensing S.A."/>
            <person name="Schmutz J."/>
            <person name="Symeonidi A."/>
            <person name="Elias M."/>
            <person name="Eveleigh R.J."/>
            <person name="Herman E.K."/>
            <person name="Klute M.J."/>
            <person name="Nakayama T."/>
            <person name="Obornik M."/>
            <person name="Reyes-Prieto A."/>
            <person name="Armbrust E.V."/>
            <person name="Aves S.J."/>
            <person name="Beiko R.G."/>
            <person name="Coutinho P."/>
            <person name="Dacks J.B."/>
            <person name="Durnford D.G."/>
            <person name="Fast N.M."/>
            <person name="Green B.R."/>
            <person name="Grisdale C.J."/>
            <person name="Hempel F."/>
            <person name="Henrissat B."/>
            <person name="Hoppner M.P."/>
            <person name="Ishida K."/>
            <person name="Kim E."/>
            <person name="Koreny L."/>
            <person name="Kroth P.G."/>
            <person name="Liu Y."/>
            <person name="Malik S.B."/>
            <person name="Maier U.G."/>
            <person name="McRose D."/>
            <person name="Mock T."/>
            <person name="Neilson J.A."/>
            <person name="Onodera N.T."/>
            <person name="Poole A.M."/>
            <person name="Pritham E.J."/>
            <person name="Richards T.A."/>
            <person name="Rocap G."/>
            <person name="Roy S.W."/>
            <person name="Sarai C."/>
            <person name="Schaack S."/>
            <person name="Shirato S."/>
            <person name="Slamovits C.H."/>
            <person name="Spencer D.F."/>
            <person name="Suzuki S."/>
            <person name="Worden A.Z."/>
            <person name="Zauner S."/>
            <person name="Barry K."/>
            <person name="Bell C."/>
            <person name="Bharti A.K."/>
            <person name="Crow J.A."/>
            <person name="Grimwood J."/>
            <person name="Kramer R."/>
            <person name="Lindquist E."/>
            <person name="Lucas S."/>
            <person name="Salamov A."/>
            <person name="McFadden G.I."/>
            <person name="Lane C.E."/>
            <person name="Keeling P.J."/>
            <person name="Gray M.W."/>
            <person name="Grigoriev I.V."/>
            <person name="Archibald J.M."/>
        </authorList>
    </citation>
    <scope>NUCLEOTIDE SEQUENCE</scope>
    <source>
        <strain evidence="3 5">CCMP2712</strain>
    </source>
</reference>
<gene>
    <name evidence="3" type="ORF">GUITHDRAFT_99557</name>
</gene>
<dbReference type="AlphaFoldDB" id="L1K255"/>
<feature type="compositionally biased region" description="Acidic residues" evidence="1">
    <location>
        <begin position="126"/>
        <end position="138"/>
    </location>
</feature>
<evidence type="ECO:0000259" key="2">
    <source>
        <dbReference type="PROSITE" id="PS50296"/>
    </source>
</evidence>
<dbReference type="SUPFAM" id="SSF55159">
    <property type="entry name" value="eIF1-like"/>
    <property type="match status" value="1"/>
</dbReference>
<dbReference type="PaxDb" id="55529-EKX54906"/>
<dbReference type="GO" id="GO:0001731">
    <property type="term" value="P:formation of translation preinitiation complex"/>
    <property type="evidence" value="ECO:0007669"/>
    <property type="project" value="InterPro"/>
</dbReference>
<feature type="region of interest" description="Disordered" evidence="1">
    <location>
        <begin position="91"/>
        <end position="142"/>
    </location>
</feature>
<reference evidence="4" key="3">
    <citation type="submission" date="2016-03" db="UniProtKB">
        <authorList>
            <consortium name="EnsemblProtists"/>
        </authorList>
    </citation>
    <scope>IDENTIFICATION</scope>
</reference>
<dbReference type="EnsemblProtists" id="EKX54906">
    <property type="protein sequence ID" value="EKX54906"/>
    <property type="gene ID" value="GUITHDRAFT_99557"/>
</dbReference>
<dbReference type="Proteomes" id="UP000011087">
    <property type="component" value="Unassembled WGS sequence"/>
</dbReference>
<dbReference type="PROSITE" id="PS50296">
    <property type="entry name" value="SUI1"/>
    <property type="match status" value="1"/>
</dbReference>
<dbReference type="Pfam" id="PF26291">
    <property type="entry name" value="SWIB_eIF2D"/>
    <property type="match status" value="1"/>
</dbReference>